<name>A0A4Y8QXX0_9MICO</name>
<keyword evidence="3" id="KW-1185">Reference proteome</keyword>
<dbReference type="PANTHER" id="PTHR43539:SF78">
    <property type="entry name" value="FLAVIN-CONTAINING MONOOXYGENASE"/>
    <property type="match status" value="1"/>
</dbReference>
<dbReference type="EMBL" id="SOZH01000012">
    <property type="protein sequence ID" value="TFF04415.1"/>
    <property type="molecule type" value="Genomic_DNA"/>
</dbReference>
<organism evidence="2 3">
    <name type="scientific">Cellulosimicrobium funkei</name>
    <dbReference type="NCBI Taxonomy" id="264251"/>
    <lineage>
        <taxon>Bacteria</taxon>
        <taxon>Bacillati</taxon>
        <taxon>Actinomycetota</taxon>
        <taxon>Actinomycetes</taxon>
        <taxon>Micrococcales</taxon>
        <taxon>Promicromonosporaceae</taxon>
        <taxon>Cellulosimicrobium</taxon>
    </lineage>
</organism>
<comment type="caution">
    <text evidence="2">The sequence shown here is derived from an EMBL/GenBank/DDBJ whole genome shotgun (WGS) entry which is preliminary data.</text>
</comment>
<dbReference type="Gene3D" id="3.50.50.60">
    <property type="entry name" value="FAD/NAD(P)-binding domain"/>
    <property type="match status" value="1"/>
</dbReference>
<accession>A0A4Y8QXX0</accession>
<sequence length="365" mass="39418">MNTTTQHQVVVIGGGQAGLVTAALLAQAGTDYVVVDDQRRAGESWARRWDSLRLVTPARYATLPDFASPWPPDYFPTKNEVARYLAAYAAHHQLRVRHSFRVEQLETDRAGAFIASGPAGVIVAAQVVVATGAYQKPWIPDAARGADPGLVQLHSDDYRTPAATPGGRVLVVGAGNSGVQIALELARAGREVHLACGGRLRSVRQVIAGRDLFWWMTRTAIMRASADGPIGRRLPTTDPVIGISESDLRSAGIVLRGRVSAVTGTAVTFADDATWEPHTIVWATGYRPDDAWITIPGALGADKTLLHDEHRTRIPGLHVIGRPRQRTRGSSLLGFVTDDAQRMVRFLTSCPPRSTTATSTRRSDS</sequence>
<dbReference type="SUPFAM" id="SSF51905">
    <property type="entry name" value="FAD/NAD(P)-binding domain"/>
    <property type="match status" value="2"/>
</dbReference>
<evidence type="ECO:0000256" key="1">
    <source>
        <dbReference type="ARBA" id="ARBA00023002"/>
    </source>
</evidence>
<dbReference type="GO" id="GO:0004497">
    <property type="term" value="F:monooxygenase activity"/>
    <property type="evidence" value="ECO:0007669"/>
    <property type="project" value="TreeGrafter"/>
</dbReference>
<dbReference type="GeneID" id="95686455"/>
<dbReference type="GO" id="GO:0050660">
    <property type="term" value="F:flavin adenine dinucleotide binding"/>
    <property type="evidence" value="ECO:0007669"/>
    <property type="project" value="TreeGrafter"/>
</dbReference>
<gene>
    <name evidence="2" type="ORF">E1O70_18395</name>
</gene>
<evidence type="ECO:0000313" key="3">
    <source>
        <dbReference type="Proteomes" id="UP000298003"/>
    </source>
</evidence>
<evidence type="ECO:0000313" key="2">
    <source>
        <dbReference type="EMBL" id="TFF04415.1"/>
    </source>
</evidence>
<dbReference type="Proteomes" id="UP000298003">
    <property type="component" value="Unassembled WGS sequence"/>
</dbReference>
<proteinExistence type="predicted"/>
<keyword evidence="1" id="KW-0560">Oxidoreductase</keyword>
<dbReference type="PRINTS" id="PR00368">
    <property type="entry name" value="FADPNR"/>
</dbReference>
<dbReference type="RefSeq" id="WP_082774786.1">
    <property type="nucleotide sequence ID" value="NZ_SOZH01000012.1"/>
</dbReference>
<dbReference type="PRINTS" id="PR00411">
    <property type="entry name" value="PNDRDTASEI"/>
</dbReference>
<dbReference type="InterPro" id="IPR036188">
    <property type="entry name" value="FAD/NAD-bd_sf"/>
</dbReference>
<dbReference type="InterPro" id="IPR050982">
    <property type="entry name" value="Auxin_biosynth/cation_transpt"/>
</dbReference>
<protein>
    <submittedName>
        <fullName evidence="2">Pyridine nucleotide-disulfide oxidoreductase</fullName>
    </submittedName>
</protein>
<reference evidence="2 3" key="1">
    <citation type="submission" date="2019-03" db="EMBL/GenBank/DDBJ databases">
        <title>Cellulosimicrobium funkei JCM14302 Assembly.</title>
        <authorList>
            <person name="Dou T."/>
        </authorList>
    </citation>
    <scope>NUCLEOTIDE SEQUENCE [LARGE SCALE GENOMIC DNA]</scope>
    <source>
        <strain evidence="2 3">JCM 14302</strain>
    </source>
</reference>
<dbReference type="PANTHER" id="PTHR43539">
    <property type="entry name" value="FLAVIN-BINDING MONOOXYGENASE-LIKE PROTEIN (AFU_ORTHOLOGUE AFUA_4G09220)"/>
    <property type="match status" value="1"/>
</dbReference>
<dbReference type="AlphaFoldDB" id="A0A4Y8QXX0"/>
<dbReference type="Pfam" id="PF13738">
    <property type="entry name" value="Pyr_redox_3"/>
    <property type="match status" value="1"/>
</dbReference>